<gene>
    <name evidence="6" type="ORF">CH379_011020</name>
    <name evidence="7" type="ORF">CH379_01360</name>
</gene>
<evidence type="ECO:0000313" key="8">
    <source>
        <dbReference type="Proteomes" id="UP000232122"/>
    </source>
</evidence>
<dbReference type="EMBL" id="NPEF02000012">
    <property type="protein sequence ID" value="MDV6236153.1"/>
    <property type="molecule type" value="Genomic_DNA"/>
</dbReference>
<organism evidence="7">
    <name type="scientific">Leptospira ellisii</name>
    <dbReference type="NCBI Taxonomy" id="2023197"/>
    <lineage>
        <taxon>Bacteria</taxon>
        <taxon>Pseudomonadati</taxon>
        <taxon>Spirochaetota</taxon>
        <taxon>Spirochaetia</taxon>
        <taxon>Leptospirales</taxon>
        <taxon>Leptospiraceae</taxon>
        <taxon>Leptospira</taxon>
    </lineage>
</organism>
<dbReference type="Pfam" id="PF00217">
    <property type="entry name" value="ATP-gua_Ptrans"/>
    <property type="match status" value="1"/>
</dbReference>
<reference evidence="6 8" key="2">
    <citation type="journal article" date="2018" name="Microb. Genom.">
        <title>Deciphering the unexplored Leptospira diversity from soils uncovers genomic evolution to virulence.</title>
        <authorList>
            <person name="Thibeaux R."/>
            <person name="Iraola G."/>
            <person name="Ferres I."/>
            <person name="Bierque E."/>
            <person name="Girault D."/>
            <person name="Soupe-Gilbert M.E."/>
            <person name="Picardeau M."/>
            <person name="Goarant C."/>
        </authorList>
    </citation>
    <scope>NUCLEOTIDE SEQUENCE [LARGE SCALE GENOMIC DNA]</scope>
    <source>
        <strain evidence="6 8">ATI7-C-A5</strain>
    </source>
</reference>
<proteinExistence type="predicted"/>
<keyword evidence="8" id="KW-1185">Reference proteome</keyword>
<comment type="caution">
    <text evidence="7">The sequence shown here is derived from an EMBL/GenBank/DDBJ whole genome shotgun (WGS) entry which is preliminary data.</text>
</comment>
<sequence>MTPETCLYCGTDRKIWNERGKIGCVHCLKLFRKEYSANLRENAFVFSSQYVPKQETDLLSRFESLSEREKWEELEKIKPPFSYRFRISRNLAGRIYPPVSGVPTTVLKEFLVDRLGVPAKLLEGQNLPTRIPWEQGSLFTGDEDHLRWEVVSDSLKDLFARIEASQVKKLENPEYFDFDPNLHYVTSCPTNAGLGTKISLKLSMRVWKNRKNASFKIPGFLEFYLENSSEFVVFYLKNFAVSQKNSFLNLVYYLALQVESGF</sequence>
<dbReference type="AlphaFoldDB" id="A0A2N0BDY4"/>
<dbReference type="Proteomes" id="UP000232122">
    <property type="component" value="Unassembled WGS sequence"/>
</dbReference>
<evidence type="ECO:0000256" key="2">
    <source>
        <dbReference type="ARBA" id="ARBA00022741"/>
    </source>
</evidence>
<protein>
    <submittedName>
        <fullName evidence="7">ATP--guanido phosphotransferase</fullName>
    </submittedName>
</protein>
<dbReference type="SUPFAM" id="SSF55931">
    <property type="entry name" value="Glutamine synthetase/guanido kinase"/>
    <property type="match status" value="1"/>
</dbReference>
<accession>A0A2N0BP24</accession>
<feature type="domain" description="Phosphagen kinase C-terminal" evidence="5">
    <location>
        <begin position="139"/>
        <end position="203"/>
    </location>
</feature>
<evidence type="ECO:0000313" key="7">
    <source>
        <dbReference type="EMBL" id="PJZ94685.1"/>
    </source>
</evidence>
<dbReference type="Gene3D" id="3.30.590.10">
    <property type="entry name" value="Glutamine synthetase/guanido kinase, catalytic domain"/>
    <property type="match status" value="1"/>
</dbReference>
<keyword evidence="2" id="KW-0547">Nucleotide-binding</keyword>
<evidence type="ECO:0000259" key="5">
    <source>
        <dbReference type="Pfam" id="PF00217"/>
    </source>
</evidence>
<dbReference type="RefSeq" id="WP_100745843.1">
    <property type="nucleotide sequence ID" value="NZ_NPEF02000012.1"/>
</dbReference>
<name>A0A2N0BDY4_9LEPT</name>
<dbReference type="EMBL" id="NPEF01000007">
    <property type="protein sequence ID" value="PJZ94685.1"/>
    <property type="molecule type" value="Genomic_DNA"/>
</dbReference>
<keyword evidence="4" id="KW-0067">ATP-binding</keyword>
<keyword evidence="3" id="KW-0418">Kinase</keyword>
<reference evidence="7" key="1">
    <citation type="submission" date="2017-07" db="EMBL/GenBank/DDBJ databases">
        <title>Leptospira spp. isolated from tropical soils.</title>
        <authorList>
            <person name="Thibeaux R."/>
            <person name="Iraola G."/>
            <person name="Ferres I."/>
            <person name="Bierque E."/>
            <person name="Girault D."/>
            <person name="Soupe-Gilbert M.-E."/>
            <person name="Picardeau M."/>
            <person name="Goarant C."/>
        </authorList>
    </citation>
    <scope>NUCLEOTIDE SEQUENCE [LARGE SCALE GENOMIC DNA]</scope>
    <source>
        <strain evidence="7">ATI7-C-A5</strain>
    </source>
</reference>
<reference evidence="6" key="3">
    <citation type="submission" date="2023-10" db="EMBL/GenBank/DDBJ databases">
        <authorList>
            <person name="Picardeau M."/>
            <person name="Thibeaux R."/>
        </authorList>
    </citation>
    <scope>NUCLEOTIDE SEQUENCE</scope>
    <source>
        <strain evidence="6">ATI7-C-A5</strain>
    </source>
</reference>
<accession>A0A2N0BDY4</accession>
<evidence type="ECO:0000313" key="6">
    <source>
        <dbReference type="EMBL" id="MDV6236153.1"/>
    </source>
</evidence>
<evidence type="ECO:0000256" key="3">
    <source>
        <dbReference type="ARBA" id="ARBA00022777"/>
    </source>
</evidence>
<dbReference type="GO" id="GO:0005524">
    <property type="term" value="F:ATP binding"/>
    <property type="evidence" value="ECO:0007669"/>
    <property type="project" value="UniProtKB-KW"/>
</dbReference>
<dbReference type="InterPro" id="IPR014746">
    <property type="entry name" value="Gln_synth/guanido_kin_cat_dom"/>
</dbReference>
<evidence type="ECO:0000256" key="4">
    <source>
        <dbReference type="ARBA" id="ARBA00022840"/>
    </source>
</evidence>
<dbReference type="GO" id="GO:0016301">
    <property type="term" value="F:kinase activity"/>
    <property type="evidence" value="ECO:0007669"/>
    <property type="project" value="UniProtKB-KW"/>
</dbReference>
<dbReference type="OrthoDB" id="9791353at2"/>
<evidence type="ECO:0000256" key="1">
    <source>
        <dbReference type="ARBA" id="ARBA00022679"/>
    </source>
</evidence>
<keyword evidence="1 7" id="KW-0808">Transferase</keyword>
<dbReference type="InterPro" id="IPR022414">
    <property type="entry name" value="ATP-guanido_PTrfase_cat"/>
</dbReference>